<evidence type="ECO:0008006" key="3">
    <source>
        <dbReference type="Google" id="ProtNLM"/>
    </source>
</evidence>
<dbReference type="Proteomes" id="UP000565711">
    <property type="component" value="Unassembled WGS sequence"/>
</dbReference>
<keyword evidence="2" id="KW-1185">Reference proteome</keyword>
<protein>
    <recommendedName>
        <fullName evidence="3">Antitoxin</fullName>
    </recommendedName>
</protein>
<organism evidence="1 2">
    <name type="scientific">Nocardia vermiculata</name>
    <dbReference type="NCBI Taxonomy" id="257274"/>
    <lineage>
        <taxon>Bacteria</taxon>
        <taxon>Bacillati</taxon>
        <taxon>Actinomycetota</taxon>
        <taxon>Actinomycetes</taxon>
        <taxon>Mycobacteriales</taxon>
        <taxon>Nocardiaceae</taxon>
        <taxon>Nocardia</taxon>
    </lineage>
</organism>
<dbReference type="AlphaFoldDB" id="A0A846XZ36"/>
<reference evidence="1 2" key="1">
    <citation type="submission" date="2020-04" db="EMBL/GenBank/DDBJ databases">
        <title>MicrobeNet Type strains.</title>
        <authorList>
            <person name="Nicholson A.C."/>
        </authorList>
    </citation>
    <scope>NUCLEOTIDE SEQUENCE [LARGE SCALE GENOMIC DNA]</scope>
    <source>
        <strain evidence="1 2">JCM 12354</strain>
    </source>
</reference>
<dbReference type="EMBL" id="JAAXOP010000003">
    <property type="protein sequence ID" value="NKY50308.1"/>
    <property type="molecule type" value="Genomic_DNA"/>
</dbReference>
<accession>A0A846XZ36</accession>
<dbReference type="RefSeq" id="WP_067870895.1">
    <property type="nucleotide sequence ID" value="NZ_JAAXOP010000003.1"/>
</dbReference>
<comment type="caution">
    <text evidence="1">The sequence shown here is derived from an EMBL/GenBank/DDBJ whole genome shotgun (WGS) entry which is preliminary data.</text>
</comment>
<gene>
    <name evidence="1" type="ORF">HGA08_08810</name>
</gene>
<sequence length="85" mass="9095">MRTTVELPPELLRAAKIAATERGVSLKDLFAKALTHEIGAGTRPRKAGRVSLPLIAAPDAQPKVDLTNADVEAIFEAEDIEKYAG</sequence>
<evidence type="ECO:0000313" key="1">
    <source>
        <dbReference type="EMBL" id="NKY50308.1"/>
    </source>
</evidence>
<name>A0A846XZ36_9NOCA</name>
<proteinExistence type="predicted"/>
<evidence type="ECO:0000313" key="2">
    <source>
        <dbReference type="Proteomes" id="UP000565711"/>
    </source>
</evidence>